<dbReference type="InterPro" id="IPR036188">
    <property type="entry name" value="FAD/NAD-bd_sf"/>
</dbReference>
<sequence>MNSYTHPPVLVVGAGPVGLVAALTLLQNGIPVRIIKKDPNPRTGQRGSGIWPRSLELFNFLNVPDVNDLGKPALPIRTYKSGTLEPLKDTSMVPYMEPTPAIPFHSPKLIGQQLLDVVLRRHLEKFSCFVEAGTELRSFEQSDEGITAVLAKNEILETVHTKWMIGADGAKGIVRKQLGLTFLGETRDDIHMLIADICLKGTGLDRGVIGTDLEVSLHNPFLRPTDEVGEDGWQFIIFGHKLDISKIAQSEELIFESIASIVPTEITFKKLVWVSEFRPNIRMVNKFSDGRVFVAGDAAHVHSPTGGQGLNSGIQDAFNLGWKIALVEKGLADKSLLETYTEERLPVISEMLDMTTSILNQVITTGNMIARRSPKFYMLGINCRFSSIVLDEFVTPVEGKPINAYGVLDEGHLEAGDRAPDAPRLLHVRPGDSGETTLFSHYRPWYHTIFVFTPSAADATPILTALESLNKSVVRTAVMLPSSAPVAHVACPADLVLLDQGGHAYSAYLVEASQTKVFVIRPDGVVGAIAHGAEGVNKYFSKIFVDV</sequence>
<evidence type="ECO:0000256" key="3">
    <source>
        <dbReference type="ARBA" id="ARBA00022630"/>
    </source>
</evidence>
<keyword evidence="5" id="KW-0560">Oxidoreductase</keyword>
<keyword evidence="6" id="KW-0472">Membrane</keyword>
<organism evidence="8 9">
    <name type="scientific">Rhizopogon vinicolor AM-OR11-026</name>
    <dbReference type="NCBI Taxonomy" id="1314800"/>
    <lineage>
        <taxon>Eukaryota</taxon>
        <taxon>Fungi</taxon>
        <taxon>Dikarya</taxon>
        <taxon>Basidiomycota</taxon>
        <taxon>Agaricomycotina</taxon>
        <taxon>Agaricomycetes</taxon>
        <taxon>Agaricomycetidae</taxon>
        <taxon>Boletales</taxon>
        <taxon>Suillineae</taxon>
        <taxon>Rhizopogonaceae</taxon>
        <taxon>Rhizopogon</taxon>
    </lineage>
</organism>
<dbReference type="Gene3D" id="3.50.50.60">
    <property type="entry name" value="FAD/NAD(P)-binding domain"/>
    <property type="match status" value="1"/>
</dbReference>
<comment type="cofactor">
    <cofactor evidence="1">
        <name>FAD</name>
        <dbReference type="ChEBI" id="CHEBI:57692"/>
    </cofactor>
</comment>
<dbReference type="Gene3D" id="3.30.70.2450">
    <property type="match status" value="1"/>
</dbReference>
<keyword evidence="6" id="KW-1133">Transmembrane helix</keyword>
<keyword evidence="9" id="KW-1185">Reference proteome</keyword>
<evidence type="ECO:0000256" key="4">
    <source>
        <dbReference type="ARBA" id="ARBA00022827"/>
    </source>
</evidence>
<dbReference type="STRING" id="1314800.A0A1B7MKR0"/>
<keyword evidence="3" id="KW-0285">Flavoprotein</keyword>
<proteinExistence type="inferred from homology"/>
<dbReference type="GO" id="GO:0016709">
    <property type="term" value="F:oxidoreductase activity, acting on paired donors, with incorporation or reduction of molecular oxygen, NAD(P)H as one donor, and incorporation of one atom of oxygen"/>
    <property type="evidence" value="ECO:0007669"/>
    <property type="project" value="UniProtKB-ARBA"/>
</dbReference>
<accession>A0A1B7MKR0</accession>
<dbReference type="InterPro" id="IPR050641">
    <property type="entry name" value="RIFMO-like"/>
</dbReference>
<feature type="transmembrane region" description="Helical" evidence="6">
    <location>
        <begin position="6"/>
        <end position="26"/>
    </location>
</feature>
<dbReference type="PRINTS" id="PR00420">
    <property type="entry name" value="RNGMNOXGNASE"/>
</dbReference>
<feature type="domain" description="FAD-binding" evidence="7">
    <location>
        <begin position="8"/>
        <end position="354"/>
    </location>
</feature>
<dbReference type="InterPro" id="IPR038220">
    <property type="entry name" value="PHOX_C_sf"/>
</dbReference>
<dbReference type="Gene3D" id="3.40.30.20">
    <property type="match status" value="1"/>
</dbReference>
<evidence type="ECO:0000259" key="7">
    <source>
        <dbReference type="Pfam" id="PF01494"/>
    </source>
</evidence>
<dbReference type="Pfam" id="PF01494">
    <property type="entry name" value="FAD_binding_3"/>
    <property type="match status" value="1"/>
</dbReference>
<evidence type="ECO:0000256" key="6">
    <source>
        <dbReference type="SAM" id="Phobius"/>
    </source>
</evidence>
<evidence type="ECO:0000256" key="5">
    <source>
        <dbReference type="ARBA" id="ARBA00023002"/>
    </source>
</evidence>
<dbReference type="PANTHER" id="PTHR43004">
    <property type="entry name" value="TRK SYSTEM POTASSIUM UPTAKE PROTEIN"/>
    <property type="match status" value="1"/>
</dbReference>
<dbReference type="OrthoDB" id="2690153at2759"/>
<gene>
    <name evidence="8" type="ORF">K503DRAFT_804563</name>
</gene>
<evidence type="ECO:0000256" key="2">
    <source>
        <dbReference type="ARBA" id="ARBA00007801"/>
    </source>
</evidence>
<evidence type="ECO:0000313" key="9">
    <source>
        <dbReference type="Proteomes" id="UP000092154"/>
    </source>
</evidence>
<dbReference type="PANTHER" id="PTHR43004:SF19">
    <property type="entry name" value="BINDING MONOOXYGENASE, PUTATIVE (JCVI)-RELATED"/>
    <property type="match status" value="1"/>
</dbReference>
<dbReference type="SUPFAM" id="SSF51905">
    <property type="entry name" value="FAD/NAD(P)-binding domain"/>
    <property type="match status" value="1"/>
</dbReference>
<protein>
    <recommendedName>
        <fullName evidence="7">FAD-binding domain-containing protein</fullName>
    </recommendedName>
</protein>
<evidence type="ECO:0000256" key="1">
    <source>
        <dbReference type="ARBA" id="ARBA00001974"/>
    </source>
</evidence>
<dbReference type="AlphaFoldDB" id="A0A1B7MKR0"/>
<dbReference type="InParanoid" id="A0A1B7MKR0"/>
<comment type="similarity">
    <text evidence="2">Belongs to the PheA/TfdB FAD monooxygenase family.</text>
</comment>
<dbReference type="Proteomes" id="UP000092154">
    <property type="component" value="Unassembled WGS sequence"/>
</dbReference>
<dbReference type="InterPro" id="IPR036249">
    <property type="entry name" value="Thioredoxin-like_sf"/>
</dbReference>
<dbReference type="SUPFAM" id="SSF52833">
    <property type="entry name" value="Thioredoxin-like"/>
    <property type="match status" value="1"/>
</dbReference>
<dbReference type="GO" id="GO:0071949">
    <property type="term" value="F:FAD binding"/>
    <property type="evidence" value="ECO:0007669"/>
    <property type="project" value="InterPro"/>
</dbReference>
<dbReference type="EMBL" id="KV448817">
    <property type="protein sequence ID" value="OAX33195.1"/>
    <property type="molecule type" value="Genomic_DNA"/>
</dbReference>
<keyword evidence="4" id="KW-0274">FAD</keyword>
<reference evidence="8 9" key="1">
    <citation type="submission" date="2016-06" db="EMBL/GenBank/DDBJ databases">
        <title>Comparative genomics of the ectomycorrhizal sister species Rhizopogon vinicolor and Rhizopogon vesiculosus (Basidiomycota: Boletales) reveals a divergence of the mating type B locus.</title>
        <authorList>
            <consortium name="DOE Joint Genome Institute"/>
            <person name="Mujic A.B."/>
            <person name="Kuo A."/>
            <person name="Tritt A."/>
            <person name="Lipzen A."/>
            <person name="Chen C."/>
            <person name="Johnson J."/>
            <person name="Sharma A."/>
            <person name="Barry K."/>
            <person name="Grigoriev I.V."/>
            <person name="Spatafora J.W."/>
        </authorList>
    </citation>
    <scope>NUCLEOTIDE SEQUENCE [LARGE SCALE GENOMIC DNA]</scope>
    <source>
        <strain evidence="8 9">AM-OR11-026</strain>
    </source>
</reference>
<dbReference type="InterPro" id="IPR002938">
    <property type="entry name" value="FAD-bd"/>
</dbReference>
<name>A0A1B7MKR0_9AGAM</name>
<keyword evidence="6" id="KW-0812">Transmembrane</keyword>
<evidence type="ECO:0000313" key="8">
    <source>
        <dbReference type="EMBL" id="OAX33195.1"/>
    </source>
</evidence>